<evidence type="ECO:0000256" key="20">
    <source>
        <dbReference type="ARBA" id="ARBA00047734"/>
    </source>
</evidence>
<evidence type="ECO:0000313" key="27">
    <source>
        <dbReference type="Proteomes" id="UP000077868"/>
    </source>
</evidence>
<dbReference type="Proteomes" id="UP000077868">
    <property type="component" value="Chromosome"/>
</dbReference>
<evidence type="ECO:0000256" key="14">
    <source>
        <dbReference type="ARBA" id="ARBA00037002"/>
    </source>
</evidence>
<dbReference type="STRING" id="1300347.I601_0592"/>
<evidence type="ECO:0000256" key="16">
    <source>
        <dbReference type="ARBA" id="ARBA00038848"/>
    </source>
</evidence>
<evidence type="ECO:0000259" key="25">
    <source>
        <dbReference type="Pfam" id="PF03061"/>
    </source>
</evidence>
<dbReference type="Gene3D" id="3.10.129.10">
    <property type="entry name" value="Hotdog Thioesterase"/>
    <property type="match status" value="1"/>
</dbReference>
<evidence type="ECO:0000256" key="24">
    <source>
        <dbReference type="SAM" id="MobiDB-lite"/>
    </source>
</evidence>
<dbReference type="EMBL" id="CP015079">
    <property type="protein sequence ID" value="ANH37044.1"/>
    <property type="molecule type" value="Genomic_DNA"/>
</dbReference>
<keyword evidence="6" id="KW-0053">Apoptosis</keyword>
<feature type="region of interest" description="Disordered" evidence="24">
    <location>
        <begin position="62"/>
        <end position="81"/>
    </location>
</feature>
<gene>
    <name evidence="26" type="ORF">I601_0592</name>
</gene>
<dbReference type="Pfam" id="PF03061">
    <property type="entry name" value="4HBT"/>
    <property type="match status" value="1"/>
</dbReference>
<proteinExistence type="inferred from homology"/>
<evidence type="ECO:0000256" key="3">
    <source>
        <dbReference type="ARBA" id="ARBA00004632"/>
    </source>
</evidence>
<comment type="similarity">
    <text evidence="15">Belongs to the THEM4/THEM5 thioesterase family.</text>
</comment>
<evidence type="ECO:0000256" key="23">
    <source>
        <dbReference type="ARBA" id="ARBA00048180"/>
    </source>
</evidence>
<evidence type="ECO:0000256" key="2">
    <source>
        <dbReference type="ARBA" id="ARBA00004496"/>
    </source>
</evidence>
<comment type="subcellular location">
    <subcellularLocation>
        <location evidence="3">Cell projection</location>
        <location evidence="3">Ruffle membrane</location>
    </subcellularLocation>
    <subcellularLocation>
        <location evidence="2">Cytoplasm</location>
    </subcellularLocation>
    <subcellularLocation>
        <location evidence="1">Membrane</location>
        <topology evidence="1">Peripheral membrane protein</topology>
    </subcellularLocation>
</comment>
<evidence type="ECO:0000256" key="10">
    <source>
        <dbReference type="ARBA" id="ARBA00023098"/>
    </source>
</evidence>
<comment type="catalytic activity">
    <reaction evidence="23">
        <text>tetradecanoyl-CoA + H2O = tetradecanoate + CoA + H(+)</text>
        <dbReference type="Rhea" id="RHEA:40119"/>
        <dbReference type="ChEBI" id="CHEBI:15377"/>
        <dbReference type="ChEBI" id="CHEBI:15378"/>
        <dbReference type="ChEBI" id="CHEBI:30807"/>
        <dbReference type="ChEBI" id="CHEBI:57287"/>
        <dbReference type="ChEBI" id="CHEBI:57385"/>
    </reaction>
    <physiologicalReaction direction="left-to-right" evidence="23">
        <dbReference type="Rhea" id="RHEA:40120"/>
    </physiologicalReaction>
</comment>
<dbReference type="RefSeq" id="WP_218917737.1">
    <property type="nucleotide sequence ID" value="NZ_CP015079.1"/>
</dbReference>
<evidence type="ECO:0000256" key="12">
    <source>
        <dbReference type="ARBA" id="ARBA00023273"/>
    </source>
</evidence>
<evidence type="ECO:0000313" key="26">
    <source>
        <dbReference type="EMBL" id="ANH37044.1"/>
    </source>
</evidence>
<dbReference type="GO" id="GO:0016020">
    <property type="term" value="C:membrane"/>
    <property type="evidence" value="ECO:0007669"/>
    <property type="project" value="UniProtKB-SubCell"/>
</dbReference>
<accession>A0A1A9GFM3</accession>
<dbReference type="AlphaFoldDB" id="A0A1A9GFM3"/>
<organism evidence="26 27">
    <name type="scientific">Nocardioides dokdonensis FR1436</name>
    <dbReference type="NCBI Taxonomy" id="1300347"/>
    <lineage>
        <taxon>Bacteria</taxon>
        <taxon>Bacillati</taxon>
        <taxon>Actinomycetota</taxon>
        <taxon>Actinomycetes</taxon>
        <taxon>Propionibacteriales</taxon>
        <taxon>Nocardioidaceae</taxon>
        <taxon>Nocardioides</taxon>
    </lineage>
</organism>
<dbReference type="InterPro" id="IPR052365">
    <property type="entry name" value="THEM4/THEM5_acyl-CoA_thioest"/>
</dbReference>
<dbReference type="CDD" id="cd03443">
    <property type="entry name" value="PaaI_thioesterase"/>
    <property type="match status" value="1"/>
</dbReference>
<dbReference type="PANTHER" id="PTHR12418">
    <property type="entry name" value="ACYL-COENZYME A THIOESTERASE THEM4"/>
    <property type="match status" value="1"/>
</dbReference>
<evidence type="ECO:0000256" key="5">
    <source>
        <dbReference type="ARBA" id="ARBA00022490"/>
    </source>
</evidence>
<dbReference type="InterPro" id="IPR006683">
    <property type="entry name" value="Thioestr_dom"/>
</dbReference>
<evidence type="ECO:0000256" key="21">
    <source>
        <dbReference type="ARBA" id="ARBA00047969"/>
    </source>
</evidence>
<dbReference type="GO" id="GO:0016787">
    <property type="term" value="F:hydrolase activity"/>
    <property type="evidence" value="ECO:0007669"/>
    <property type="project" value="UniProtKB-KW"/>
</dbReference>
<evidence type="ECO:0000256" key="19">
    <source>
        <dbReference type="ARBA" id="ARBA00047588"/>
    </source>
</evidence>
<keyword evidence="8" id="KW-0276">Fatty acid metabolism</keyword>
<name>A0A1A9GFM3_9ACTN</name>
<dbReference type="SUPFAM" id="SSF54637">
    <property type="entry name" value="Thioesterase/thiol ester dehydrase-isomerase"/>
    <property type="match status" value="1"/>
</dbReference>
<keyword evidence="27" id="KW-1185">Reference proteome</keyword>
<dbReference type="GO" id="GO:0006631">
    <property type="term" value="P:fatty acid metabolic process"/>
    <property type="evidence" value="ECO:0007669"/>
    <property type="project" value="UniProtKB-KW"/>
</dbReference>
<keyword evidence="5" id="KW-0963">Cytoplasm</keyword>
<evidence type="ECO:0000256" key="11">
    <source>
        <dbReference type="ARBA" id="ARBA00023136"/>
    </source>
</evidence>
<evidence type="ECO:0000256" key="8">
    <source>
        <dbReference type="ARBA" id="ARBA00022832"/>
    </source>
</evidence>
<comment type="catalytic activity">
    <reaction evidence="13">
        <text>(5Z,8Z,11Z,14Z)-eicosatetraenoyl-CoA + H2O = (5Z,8Z,11Z,14Z)-eicosatetraenoate + CoA + H(+)</text>
        <dbReference type="Rhea" id="RHEA:40151"/>
        <dbReference type="ChEBI" id="CHEBI:15377"/>
        <dbReference type="ChEBI" id="CHEBI:15378"/>
        <dbReference type="ChEBI" id="CHEBI:32395"/>
        <dbReference type="ChEBI" id="CHEBI:57287"/>
        <dbReference type="ChEBI" id="CHEBI:57368"/>
    </reaction>
    <physiologicalReaction direction="left-to-right" evidence="13">
        <dbReference type="Rhea" id="RHEA:40152"/>
    </physiologicalReaction>
</comment>
<keyword evidence="4" id="KW-1003">Cell membrane</keyword>
<dbReference type="GO" id="GO:0005737">
    <property type="term" value="C:cytoplasm"/>
    <property type="evidence" value="ECO:0007669"/>
    <property type="project" value="UniProtKB-SubCell"/>
</dbReference>
<evidence type="ECO:0000256" key="1">
    <source>
        <dbReference type="ARBA" id="ARBA00004170"/>
    </source>
</evidence>
<sequence length="206" mass="22133">MSAVTTSEVGHDQVAAAAELTEATRRLMLAAATTDLDPDEVRAAGRAMDALTRTLSARSRPRALRAPFDGPADARAGGPDSPWRSFAYNPQAFPLEMHFDGRSARARTTANSLYEGPPGLVHGGFTAHLLDSLLGTLTQSLGLRAVTATLDLRYLAPTPLDVPLDLHARVVDTTGRRTRAEGWIEHDGVRTVEAHGLFIDITGRTR</sequence>
<evidence type="ECO:0000256" key="6">
    <source>
        <dbReference type="ARBA" id="ARBA00022703"/>
    </source>
</evidence>
<dbReference type="InterPro" id="IPR029069">
    <property type="entry name" value="HotDog_dom_sf"/>
</dbReference>
<comment type="catalytic activity">
    <reaction evidence="21">
        <text>decanoyl-CoA + H2O = decanoate + CoA + H(+)</text>
        <dbReference type="Rhea" id="RHEA:40059"/>
        <dbReference type="ChEBI" id="CHEBI:15377"/>
        <dbReference type="ChEBI" id="CHEBI:15378"/>
        <dbReference type="ChEBI" id="CHEBI:27689"/>
        <dbReference type="ChEBI" id="CHEBI:57287"/>
        <dbReference type="ChEBI" id="CHEBI:61430"/>
    </reaction>
    <physiologicalReaction direction="left-to-right" evidence="21">
        <dbReference type="Rhea" id="RHEA:40060"/>
    </physiologicalReaction>
</comment>
<keyword evidence="9" id="KW-0809">Transit peptide</keyword>
<evidence type="ECO:0000256" key="9">
    <source>
        <dbReference type="ARBA" id="ARBA00022946"/>
    </source>
</evidence>
<evidence type="ECO:0000256" key="22">
    <source>
        <dbReference type="ARBA" id="ARBA00048074"/>
    </source>
</evidence>
<comment type="catalytic activity">
    <reaction evidence="19">
        <text>octanoyl-CoA + H2O = octanoate + CoA + H(+)</text>
        <dbReference type="Rhea" id="RHEA:30143"/>
        <dbReference type="ChEBI" id="CHEBI:15377"/>
        <dbReference type="ChEBI" id="CHEBI:15378"/>
        <dbReference type="ChEBI" id="CHEBI:25646"/>
        <dbReference type="ChEBI" id="CHEBI:57287"/>
        <dbReference type="ChEBI" id="CHEBI:57386"/>
    </reaction>
    <physiologicalReaction direction="left-to-right" evidence="19">
        <dbReference type="Rhea" id="RHEA:30144"/>
    </physiologicalReaction>
</comment>
<dbReference type="EC" id="3.1.2.2" evidence="16"/>
<evidence type="ECO:0000256" key="7">
    <source>
        <dbReference type="ARBA" id="ARBA00022801"/>
    </source>
</evidence>
<dbReference type="PATRIC" id="fig|1300347.3.peg.594"/>
<dbReference type="KEGG" id="ndk:I601_0592"/>
<evidence type="ECO:0000256" key="15">
    <source>
        <dbReference type="ARBA" id="ARBA00038456"/>
    </source>
</evidence>
<comment type="catalytic activity">
    <reaction evidence="20">
        <text>hexadecanoyl-CoA + H2O = hexadecanoate + CoA + H(+)</text>
        <dbReference type="Rhea" id="RHEA:16645"/>
        <dbReference type="ChEBI" id="CHEBI:7896"/>
        <dbReference type="ChEBI" id="CHEBI:15377"/>
        <dbReference type="ChEBI" id="CHEBI:15378"/>
        <dbReference type="ChEBI" id="CHEBI:57287"/>
        <dbReference type="ChEBI" id="CHEBI:57379"/>
        <dbReference type="EC" id="3.1.2.2"/>
    </reaction>
    <physiologicalReaction direction="left-to-right" evidence="20">
        <dbReference type="Rhea" id="RHEA:16646"/>
    </physiologicalReaction>
</comment>
<feature type="domain" description="Thioesterase" evidence="25">
    <location>
        <begin position="119"/>
        <end position="183"/>
    </location>
</feature>
<comment type="catalytic activity">
    <reaction evidence="14">
        <text>(9Z)-octadecenoyl-CoA + H2O = (9Z)-octadecenoate + CoA + H(+)</text>
        <dbReference type="Rhea" id="RHEA:40139"/>
        <dbReference type="ChEBI" id="CHEBI:15377"/>
        <dbReference type="ChEBI" id="CHEBI:15378"/>
        <dbReference type="ChEBI" id="CHEBI:30823"/>
        <dbReference type="ChEBI" id="CHEBI:57287"/>
        <dbReference type="ChEBI" id="CHEBI:57387"/>
    </reaction>
    <physiologicalReaction direction="left-to-right" evidence="14">
        <dbReference type="Rhea" id="RHEA:40140"/>
    </physiologicalReaction>
</comment>
<evidence type="ECO:0000256" key="17">
    <source>
        <dbReference type="ARBA" id="ARBA00040123"/>
    </source>
</evidence>
<keyword evidence="11" id="KW-0472">Membrane</keyword>
<comment type="catalytic activity">
    <reaction evidence="22">
        <text>dodecanoyl-CoA + H2O = dodecanoate + CoA + H(+)</text>
        <dbReference type="Rhea" id="RHEA:30135"/>
        <dbReference type="ChEBI" id="CHEBI:15377"/>
        <dbReference type="ChEBI" id="CHEBI:15378"/>
        <dbReference type="ChEBI" id="CHEBI:18262"/>
        <dbReference type="ChEBI" id="CHEBI:57287"/>
        <dbReference type="ChEBI" id="CHEBI:57375"/>
    </reaction>
    <physiologicalReaction direction="left-to-right" evidence="22">
        <dbReference type="Rhea" id="RHEA:30136"/>
    </physiologicalReaction>
</comment>
<evidence type="ECO:0000256" key="13">
    <source>
        <dbReference type="ARBA" id="ARBA00035852"/>
    </source>
</evidence>
<evidence type="ECO:0000256" key="4">
    <source>
        <dbReference type="ARBA" id="ARBA00022475"/>
    </source>
</evidence>
<dbReference type="PANTHER" id="PTHR12418:SF19">
    <property type="entry name" value="ACYL-COENZYME A THIOESTERASE THEM4"/>
    <property type="match status" value="1"/>
</dbReference>
<keyword evidence="7" id="KW-0378">Hydrolase</keyword>
<reference evidence="26 27" key="1">
    <citation type="submission" date="2016-03" db="EMBL/GenBank/DDBJ databases">
        <title>Complete genome sequence of a soil Actinobacterium, Nocardioides dokdonensis FR1436.</title>
        <authorList>
            <person name="Kwon S.-K."/>
            <person name="Kim K."/>
            <person name="Kim J.F."/>
        </authorList>
    </citation>
    <scope>NUCLEOTIDE SEQUENCE [LARGE SCALE GENOMIC DNA]</scope>
    <source>
        <strain evidence="26 27">FR1436</strain>
    </source>
</reference>
<protein>
    <recommendedName>
        <fullName evidence="17">Acyl-coenzyme A thioesterase THEM4</fullName>
        <ecNumber evidence="16">3.1.2.2</ecNumber>
    </recommendedName>
    <alternativeName>
        <fullName evidence="18">Thioesterase superfamily member 4</fullName>
    </alternativeName>
</protein>
<keyword evidence="12" id="KW-0966">Cell projection</keyword>
<keyword evidence="10" id="KW-0443">Lipid metabolism</keyword>
<evidence type="ECO:0000256" key="18">
    <source>
        <dbReference type="ARBA" id="ARBA00043210"/>
    </source>
</evidence>